<organism evidence="6 7">
    <name type="scientific">Streptomonospora arabica</name>
    <dbReference type="NCBI Taxonomy" id="412417"/>
    <lineage>
        <taxon>Bacteria</taxon>
        <taxon>Bacillati</taxon>
        <taxon>Actinomycetota</taxon>
        <taxon>Actinomycetes</taxon>
        <taxon>Streptosporangiales</taxon>
        <taxon>Nocardiopsidaceae</taxon>
        <taxon>Streptomonospora</taxon>
    </lineage>
</organism>
<evidence type="ECO:0000256" key="4">
    <source>
        <dbReference type="ARBA" id="ARBA00023163"/>
    </source>
</evidence>
<feature type="domain" description="HTH lysR-type" evidence="5">
    <location>
        <begin position="1"/>
        <end position="58"/>
    </location>
</feature>
<keyword evidence="2" id="KW-0805">Transcription regulation</keyword>
<evidence type="ECO:0000313" key="7">
    <source>
        <dbReference type="Proteomes" id="UP001595858"/>
    </source>
</evidence>
<keyword evidence="7" id="KW-1185">Reference proteome</keyword>
<dbReference type="PANTHER" id="PTHR30346">
    <property type="entry name" value="TRANSCRIPTIONAL DUAL REGULATOR HCAR-RELATED"/>
    <property type="match status" value="1"/>
</dbReference>
<dbReference type="Pfam" id="PF00126">
    <property type="entry name" value="HTH_1"/>
    <property type="match status" value="1"/>
</dbReference>
<accession>A0ABV9SPJ0</accession>
<dbReference type="InterPro" id="IPR036388">
    <property type="entry name" value="WH-like_DNA-bd_sf"/>
</dbReference>
<proteinExistence type="inferred from homology"/>
<keyword evidence="4" id="KW-0804">Transcription</keyword>
<dbReference type="PROSITE" id="PS50931">
    <property type="entry name" value="HTH_LYSR"/>
    <property type="match status" value="1"/>
</dbReference>
<evidence type="ECO:0000313" key="6">
    <source>
        <dbReference type="EMBL" id="MFC4868088.1"/>
    </source>
</evidence>
<evidence type="ECO:0000259" key="5">
    <source>
        <dbReference type="PROSITE" id="PS50931"/>
    </source>
</evidence>
<keyword evidence="3" id="KW-0238">DNA-binding</keyword>
<dbReference type="InterPro" id="IPR036390">
    <property type="entry name" value="WH_DNA-bd_sf"/>
</dbReference>
<sequence>MRVERARYLLAAVETGSLRAAAARCGVSQPTLGQQVSLLEEELDVNLLIRSRHGVRPTAAGQAMIGPLSRLVAAEDAALGAAADSGGAYQGRVAIGAISVVAETLVAPVVARLRNEHADLRFSVSESSSGDIEARVLDGGLDFGVISAPTAAAASGLRRSPLLTAPVGAVVRTDHLLAQRDELAWQDLATWPIVTMRSGTVMWERLHENVAEPDVVVQAMSARLVKVMVGHGAGIGVLAPFETSTDVPGLRWIPLRSADPVEICLVQRSGSQPSPSALTVRRLVEERAAELLASARGHVG</sequence>
<dbReference type="Pfam" id="PF03466">
    <property type="entry name" value="LysR_substrate"/>
    <property type="match status" value="1"/>
</dbReference>
<name>A0ABV9SPJ0_9ACTN</name>
<dbReference type="PANTHER" id="PTHR30346:SF28">
    <property type="entry name" value="HTH-TYPE TRANSCRIPTIONAL REGULATOR CYNR"/>
    <property type="match status" value="1"/>
</dbReference>
<comment type="similarity">
    <text evidence="1">Belongs to the LysR transcriptional regulatory family.</text>
</comment>
<comment type="caution">
    <text evidence="6">The sequence shown here is derived from an EMBL/GenBank/DDBJ whole genome shotgun (WGS) entry which is preliminary data.</text>
</comment>
<evidence type="ECO:0000256" key="1">
    <source>
        <dbReference type="ARBA" id="ARBA00009437"/>
    </source>
</evidence>
<dbReference type="InterPro" id="IPR000847">
    <property type="entry name" value="LysR_HTH_N"/>
</dbReference>
<dbReference type="EMBL" id="JBHSIY010000013">
    <property type="protein sequence ID" value="MFC4868088.1"/>
    <property type="molecule type" value="Genomic_DNA"/>
</dbReference>
<evidence type="ECO:0000256" key="3">
    <source>
        <dbReference type="ARBA" id="ARBA00023125"/>
    </source>
</evidence>
<protein>
    <submittedName>
        <fullName evidence="6">LysR family transcriptional regulator</fullName>
    </submittedName>
</protein>
<dbReference type="RefSeq" id="WP_344144855.1">
    <property type="nucleotide sequence ID" value="NZ_BAAAQI010000011.1"/>
</dbReference>
<dbReference type="Gene3D" id="1.10.10.10">
    <property type="entry name" value="Winged helix-like DNA-binding domain superfamily/Winged helix DNA-binding domain"/>
    <property type="match status" value="1"/>
</dbReference>
<dbReference type="SUPFAM" id="SSF46785">
    <property type="entry name" value="Winged helix' DNA-binding domain"/>
    <property type="match status" value="1"/>
</dbReference>
<dbReference type="Gene3D" id="3.40.190.10">
    <property type="entry name" value="Periplasmic binding protein-like II"/>
    <property type="match status" value="2"/>
</dbReference>
<evidence type="ECO:0000256" key="2">
    <source>
        <dbReference type="ARBA" id="ARBA00023015"/>
    </source>
</evidence>
<dbReference type="InterPro" id="IPR005119">
    <property type="entry name" value="LysR_subst-bd"/>
</dbReference>
<reference evidence="7" key="1">
    <citation type="journal article" date="2019" name="Int. J. Syst. Evol. Microbiol.">
        <title>The Global Catalogue of Microorganisms (GCM) 10K type strain sequencing project: providing services to taxonomists for standard genome sequencing and annotation.</title>
        <authorList>
            <consortium name="The Broad Institute Genomics Platform"/>
            <consortium name="The Broad Institute Genome Sequencing Center for Infectious Disease"/>
            <person name="Wu L."/>
            <person name="Ma J."/>
        </authorList>
    </citation>
    <scope>NUCLEOTIDE SEQUENCE [LARGE SCALE GENOMIC DNA]</scope>
    <source>
        <strain evidence="7">CGMCC 4.7304</strain>
    </source>
</reference>
<dbReference type="Proteomes" id="UP001595858">
    <property type="component" value="Unassembled WGS sequence"/>
</dbReference>
<dbReference type="SUPFAM" id="SSF53850">
    <property type="entry name" value="Periplasmic binding protein-like II"/>
    <property type="match status" value="1"/>
</dbReference>
<gene>
    <name evidence="6" type="ORF">ACFPCZ_15740</name>
</gene>